<sequence>MLVNVLNICSDDELLSEADEGMDANAMAARKEVIRNKIRAIGKMARVFTVLREESESVLELKGLTPNGMLPTGVLSGGRESLSSAVGGFNPHHKISGFEEAKAIDKAKGGCSCRARGRFSAAAAGAAIRGDEMSDAGRAAAAPEAPAAQLDGGADAYKTVKELRFLAEVMQSGSCEQSAPGNQQQQTAAAQGAAPDSTTMKEQMISVNPTDMPKKPTAATVPKTLLLMLRRQRVRIQLVIGGIGLVRHRRENHCRLLVYNAQPSSSVFSHMCSASWPEACRGRTEARSACGFLGNGIAEPVLRCGSASALSQSVCRQPFFRIPPYLTGGDPRP</sequence>
<dbReference type="WBParaSite" id="maker-uti_cns_0016678-snap-gene-0.2-mRNA-1">
    <property type="protein sequence ID" value="maker-uti_cns_0016678-snap-gene-0.2-mRNA-1"/>
    <property type="gene ID" value="maker-uti_cns_0016678-snap-gene-0.2"/>
</dbReference>
<accession>A0A1I8IUG4</accession>
<dbReference type="Gene3D" id="3.60.21.10">
    <property type="match status" value="1"/>
</dbReference>
<evidence type="ECO:0000313" key="3">
    <source>
        <dbReference type="WBParaSite" id="maker-uti_cns_0016678-snap-gene-0.2-mRNA-1"/>
    </source>
</evidence>
<dbReference type="GO" id="GO:0097720">
    <property type="term" value="P:calcineurin-mediated signaling"/>
    <property type="evidence" value="ECO:0007669"/>
    <property type="project" value="InterPro"/>
</dbReference>
<reference evidence="3" key="1">
    <citation type="submission" date="2016-11" db="UniProtKB">
        <authorList>
            <consortium name="WormBaseParasite"/>
        </authorList>
    </citation>
    <scope>IDENTIFICATION</scope>
</reference>
<dbReference type="Proteomes" id="UP000095280">
    <property type="component" value="Unplaced"/>
</dbReference>
<dbReference type="InterPro" id="IPR043360">
    <property type="entry name" value="PP2B"/>
</dbReference>
<dbReference type="AlphaFoldDB" id="A0A1I8IUG4"/>
<dbReference type="InterPro" id="IPR029052">
    <property type="entry name" value="Metallo-depent_PP-like"/>
</dbReference>
<name>A0A1I8IUG4_9PLAT</name>
<keyword evidence="2" id="KW-1185">Reference proteome</keyword>
<proteinExistence type="predicted"/>
<feature type="region of interest" description="Disordered" evidence="1">
    <location>
        <begin position="175"/>
        <end position="199"/>
    </location>
</feature>
<protein>
    <submittedName>
        <fullName evidence="3">BAG domain-containing protein</fullName>
    </submittedName>
</protein>
<dbReference type="SUPFAM" id="SSF56300">
    <property type="entry name" value="Metallo-dependent phosphatases"/>
    <property type="match status" value="1"/>
</dbReference>
<dbReference type="PANTHER" id="PTHR45673">
    <property type="entry name" value="SERINE/THREONINE-PROTEIN PHOSPHATASE 2B CATALYTIC SUBUNIT 1-RELATED"/>
    <property type="match status" value="1"/>
</dbReference>
<dbReference type="GO" id="GO:0033192">
    <property type="term" value="F:calmodulin-dependent protein phosphatase activity"/>
    <property type="evidence" value="ECO:0007669"/>
    <property type="project" value="InterPro"/>
</dbReference>
<evidence type="ECO:0000313" key="2">
    <source>
        <dbReference type="Proteomes" id="UP000095280"/>
    </source>
</evidence>
<evidence type="ECO:0000256" key="1">
    <source>
        <dbReference type="SAM" id="MobiDB-lite"/>
    </source>
</evidence>
<organism evidence="2 3">
    <name type="scientific">Macrostomum lignano</name>
    <dbReference type="NCBI Taxonomy" id="282301"/>
    <lineage>
        <taxon>Eukaryota</taxon>
        <taxon>Metazoa</taxon>
        <taxon>Spiralia</taxon>
        <taxon>Lophotrochozoa</taxon>
        <taxon>Platyhelminthes</taxon>
        <taxon>Rhabditophora</taxon>
        <taxon>Macrostomorpha</taxon>
        <taxon>Macrostomida</taxon>
        <taxon>Macrostomidae</taxon>
        <taxon>Macrostomum</taxon>
    </lineage>
</organism>
<feature type="compositionally biased region" description="Low complexity" evidence="1">
    <location>
        <begin position="183"/>
        <end position="194"/>
    </location>
</feature>